<reference evidence="1 2" key="1">
    <citation type="submission" date="2018-07" db="EMBL/GenBank/DDBJ databases">
        <title>Streptomyces species from bats.</title>
        <authorList>
            <person name="Dunlap C."/>
        </authorList>
    </citation>
    <scope>NUCLEOTIDE SEQUENCE [LARGE SCALE GENOMIC DNA]</scope>
    <source>
        <strain evidence="1 2">AC230</strain>
    </source>
</reference>
<organism evidence="1 2">
    <name type="scientific">Streptomyces corynorhini</name>
    <dbReference type="NCBI Taxonomy" id="2282652"/>
    <lineage>
        <taxon>Bacteria</taxon>
        <taxon>Bacillati</taxon>
        <taxon>Actinomycetota</taxon>
        <taxon>Actinomycetes</taxon>
        <taxon>Kitasatosporales</taxon>
        <taxon>Streptomycetaceae</taxon>
        <taxon>Streptomyces</taxon>
    </lineage>
</organism>
<dbReference type="Gene3D" id="1.10.600.10">
    <property type="entry name" value="Farnesyl Diphosphate Synthase"/>
    <property type="match status" value="1"/>
</dbReference>
<dbReference type="Proteomes" id="UP000253741">
    <property type="component" value="Unassembled WGS sequence"/>
</dbReference>
<protein>
    <submittedName>
        <fullName evidence="1">Phytoene/squalene synthetase</fullName>
    </submittedName>
</protein>
<evidence type="ECO:0000313" key="1">
    <source>
        <dbReference type="EMBL" id="RDG37327.1"/>
    </source>
</evidence>
<dbReference type="EMBL" id="QQNA01000106">
    <property type="protein sequence ID" value="RDG37327.1"/>
    <property type="molecule type" value="Genomic_DNA"/>
</dbReference>
<accession>A0A370B665</accession>
<name>A0A370B665_9ACTN</name>
<dbReference type="SUPFAM" id="SSF48576">
    <property type="entry name" value="Terpenoid synthases"/>
    <property type="match status" value="1"/>
</dbReference>
<dbReference type="InterPro" id="IPR008949">
    <property type="entry name" value="Isoprenoid_synthase_dom_sf"/>
</dbReference>
<dbReference type="RefSeq" id="WP_114624315.1">
    <property type="nucleotide sequence ID" value="NZ_QQNA01000106.1"/>
</dbReference>
<dbReference type="AlphaFoldDB" id="A0A370B665"/>
<proteinExistence type="predicted"/>
<dbReference type="GO" id="GO:0016765">
    <property type="term" value="F:transferase activity, transferring alkyl or aryl (other than methyl) groups"/>
    <property type="evidence" value="ECO:0007669"/>
    <property type="project" value="UniProtKB-ARBA"/>
</dbReference>
<dbReference type="InterPro" id="IPR002060">
    <property type="entry name" value="Squ/phyt_synthse"/>
</dbReference>
<sequence length="309" mass="33064">MNGWRRGLTEAGVRERGLRESYTRQATRLARYAPAQYAALRLLLPPATAVHVVAAVSFMHTCDELLDQDGRASVETRAARFARHEARVRAALASPGAPTGDLAPLWHTVRAHPRLAAHVDAFFRAAPADLYFTGFAGEPDFLAYVDEYVLPGLLLIGAVLAGPGESEERLRENVRLLAVPIQRIDFLTDLAEDLRSGRVCLPRSDLRAAGVGPGELRQGRATARVRTLLARTAAKCWADLAAARPAVAGVPALYAPMVAAQLDVYAHLLQQAQAHGARLLRGGVRPRIPAAAAILLRHRGAAAVAGSGA</sequence>
<dbReference type="PANTHER" id="PTHR31480">
    <property type="entry name" value="BIFUNCTIONAL LYCOPENE CYCLASE/PHYTOENE SYNTHASE"/>
    <property type="match status" value="1"/>
</dbReference>
<comment type="caution">
    <text evidence="1">The sequence shown here is derived from an EMBL/GenBank/DDBJ whole genome shotgun (WGS) entry which is preliminary data.</text>
</comment>
<gene>
    <name evidence="1" type="ORF">DVH02_14975</name>
</gene>
<dbReference type="OrthoDB" id="3535892at2"/>
<keyword evidence="2" id="KW-1185">Reference proteome</keyword>
<evidence type="ECO:0000313" key="2">
    <source>
        <dbReference type="Proteomes" id="UP000253741"/>
    </source>
</evidence>
<dbReference type="Pfam" id="PF00494">
    <property type="entry name" value="SQS_PSY"/>
    <property type="match status" value="1"/>
</dbReference>